<dbReference type="Gene3D" id="3.30.460.10">
    <property type="entry name" value="Beta Polymerase, domain 2"/>
    <property type="match status" value="1"/>
</dbReference>
<dbReference type="GO" id="GO:0000049">
    <property type="term" value="F:tRNA binding"/>
    <property type="evidence" value="ECO:0007669"/>
    <property type="project" value="UniProtKB-KW"/>
</dbReference>
<evidence type="ECO:0000256" key="8">
    <source>
        <dbReference type="ARBA" id="ARBA00022741"/>
    </source>
</evidence>
<comment type="caution">
    <text evidence="14">The sequence shown here is derived from an EMBL/GenBank/DDBJ whole genome shotgun (WGS) entry which is preliminary data.</text>
</comment>
<organism evidence="14 15">
    <name type="scientific">Chloroflexus islandicus</name>
    <dbReference type="NCBI Taxonomy" id="1707952"/>
    <lineage>
        <taxon>Bacteria</taxon>
        <taxon>Bacillati</taxon>
        <taxon>Chloroflexota</taxon>
        <taxon>Chloroflexia</taxon>
        <taxon>Chloroflexales</taxon>
        <taxon>Chloroflexineae</taxon>
        <taxon>Chloroflexaceae</taxon>
        <taxon>Chloroflexus</taxon>
    </lineage>
</organism>
<feature type="domain" description="tRNA nucleotidyltransferase/poly(A) polymerase RNA and SrmB- binding" evidence="13">
    <location>
        <begin position="188"/>
        <end position="248"/>
    </location>
</feature>
<keyword evidence="9" id="KW-0460">Magnesium</keyword>
<keyword evidence="15" id="KW-1185">Reference proteome</keyword>
<evidence type="ECO:0000256" key="2">
    <source>
        <dbReference type="ARBA" id="ARBA00007265"/>
    </source>
</evidence>
<dbReference type="PANTHER" id="PTHR47788:SF1">
    <property type="entry name" value="A-ADDING TRNA NUCLEOTIDYLTRANSFERASE"/>
    <property type="match status" value="1"/>
</dbReference>
<evidence type="ECO:0000256" key="1">
    <source>
        <dbReference type="ARBA" id="ARBA00001946"/>
    </source>
</evidence>
<evidence type="ECO:0000313" key="14">
    <source>
        <dbReference type="EMBL" id="OAN47470.1"/>
    </source>
</evidence>
<name>A0A178MFC7_9CHLR</name>
<comment type="similarity">
    <text evidence="2 11">Belongs to the tRNA nucleotidyltransferase/poly(A) polymerase family.</text>
</comment>
<evidence type="ECO:0000256" key="6">
    <source>
        <dbReference type="ARBA" id="ARBA00022695"/>
    </source>
</evidence>
<keyword evidence="3" id="KW-0820">tRNA-binding</keyword>
<keyword evidence="7" id="KW-0479">Metal-binding</keyword>
<keyword evidence="10 11" id="KW-0694">RNA-binding</keyword>
<dbReference type="STRING" id="1707952.A6A03_10355"/>
<evidence type="ECO:0000256" key="11">
    <source>
        <dbReference type="RuleBase" id="RU003953"/>
    </source>
</evidence>
<dbReference type="InterPro" id="IPR052390">
    <property type="entry name" value="tRNA_nt/polyA_polymerase"/>
</dbReference>
<gene>
    <name evidence="14" type="ORF">A6A03_10355</name>
</gene>
<dbReference type="SUPFAM" id="SSF81891">
    <property type="entry name" value="Poly A polymerase C-terminal region-like"/>
    <property type="match status" value="1"/>
</dbReference>
<evidence type="ECO:0000256" key="3">
    <source>
        <dbReference type="ARBA" id="ARBA00022555"/>
    </source>
</evidence>
<dbReference type="CDD" id="cd05398">
    <property type="entry name" value="NT_ClassII-CCAase"/>
    <property type="match status" value="1"/>
</dbReference>
<dbReference type="PANTHER" id="PTHR47788">
    <property type="entry name" value="POLYA POLYMERASE"/>
    <property type="match status" value="1"/>
</dbReference>
<dbReference type="SUPFAM" id="SSF81301">
    <property type="entry name" value="Nucleotidyltransferase"/>
    <property type="match status" value="1"/>
</dbReference>
<proteinExistence type="inferred from homology"/>
<dbReference type="Pfam" id="PF01743">
    <property type="entry name" value="PolyA_pol"/>
    <property type="match status" value="1"/>
</dbReference>
<keyword evidence="8" id="KW-0547">Nucleotide-binding</keyword>
<evidence type="ECO:0000256" key="10">
    <source>
        <dbReference type="ARBA" id="ARBA00022884"/>
    </source>
</evidence>
<evidence type="ECO:0000256" key="5">
    <source>
        <dbReference type="ARBA" id="ARBA00022694"/>
    </source>
</evidence>
<accession>A0A178MFC7</accession>
<reference evidence="14 15" key="1">
    <citation type="submission" date="2016-04" db="EMBL/GenBank/DDBJ databases">
        <title>Chloroflexus islandicus sp. nov., a thermophilic filamentous anoxygenic phototrophic bacterium from geyser Strokkur (Iceland).</title>
        <authorList>
            <person name="Gaisin V.A."/>
            <person name="Kalashnikov A.M."/>
            <person name="Sukhacheva M.V."/>
            <person name="Grouzdev D.S."/>
            <person name="Ivanov T.M."/>
            <person name="Kuznetsov B."/>
            <person name="Gorlenko V.M."/>
        </authorList>
    </citation>
    <scope>NUCLEOTIDE SEQUENCE [LARGE SCALE GENOMIC DNA]</scope>
    <source>
        <strain evidence="15">isl-2</strain>
    </source>
</reference>
<dbReference type="GO" id="GO:0046872">
    <property type="term" value="F:metal ion binding"/>
    <property type="evidence" value="ECO:0007669"/>
    <property type="project" value="UniProtKB-KW"/>
</dbReference>
<keyword evidence="5" id="KW-0819">tRNA processing</keyword>
<evidence type="ECO:0000259" key="13">
    <source>
        <dbReference type="Pfam" id="PF12627"/>
    </source>
</evidence>
<dbReference type="InterPro" id="IPR043519">
    <property type="entry name" value="NT_sf"/>
</dbReference>
<keyword evidence="4 11" id="KW-0808">Transferase</keyword>
<keyword evidence="6 14" id="KW-0548">Nucleotidyltransferase</keyword>
<dbReference type="RefSeq" id="WP_066783829.1">
    <property type="nucleotide sequence ID" value="NZ_LWQS01000037.1"/>
</dbReference>
<dbReference type="InterPro" id="IPR002646">
    <property type="entry name" value="PolA_pol_head_dom"/>
</dbReference>
<protein>
    <submittedName>
        <fullName evidence="14">Polynucleotide adenylyltransferase</fullName>
    </submittedName>
</protein>
<dbReference type="GO" id="GO:0000166">
    <property type="term" value="F:nucleotide binding"/>
    <property type="evidence" value="ECO:0007669"/>
    <property type="project" value="UniProtKB-KW"/>
</dbReference>
<evidence type="ECO:0000259" key="12">
    <source>
        <dbReference type="Pfam" id="PF01743"/>
    </source>
</evidence>
<dbReference type="InterPro" id="IPR032828">
    <property type="entry name" value="PolyA_RNA-bd"/>
</dbReference>
<dbReference type="GO" id="GO:0008033">
    <property type="term" value="P:tRNA processing"/>
    <property type="evidence" value="ECO:0007669"/>
    <property type="project" value="UniProtKB-KW"/>
</dbReference>
<sequence length="422" mass="46455">MNDLIFRLDPALQHLLARAAEIAPTIDATIWLVGGVVRDLLLELPIGRDIDLAVEGDVNQLASILAEAWGGQIAARHLPFGTVTIVVDQWVIDLAQTRTERYPHPAVLPEVQPAPIALDLHRRDYSINAMAIRLAAEHGRLVPMPLFDPLGGVADLADRRLRLLHSQSLRDDPTRLLRGVRLASRLNLTPDEATAAQIADALKAGYLALLTPERIQTELCLTLAEPDPAAVVALADRWGMTHQLIPGLHWTPALADRLARYRRDEYGIAPLAPAEVVIAGLLLYDLSDAELAMVLQRYHLPATIRDLINELIRLRRLTAAITAAASPSELDHILQPYSVATIAVLHYATDTPIPQLTARYLREWRFLRPPLNGDDLRELGVAPGPQLGRLLRDLRAAALDGLITDRIAAEQWVRQQLAASSS</sequence>
<dbReference type="GO" id="GO:0016779">
    <property type="term" value="F:nucleotidyltransferase activity"/>
    <property type="evidence" value="ECO:0007669"/>
    <property type="project" value="UniProtKB-KW"/>
</dbReference>
<comment type="cofactor">
    <cofactor evidence="1">
        <name>Mg(2+)</name>
        <dbReference type="ChEBI" id="CHEBI:18420"/>
    </cofactor>
</comment>
<dbReference type="OrthoDB" id="9805698at2"/>
<feature type="domain" description="Poly A polymerase head" evidence="12">
    <location>
        <begin position="30"/>
        <end position="162"/>
    </location>
</feature>
<dbReference type="EMBL" id="LWQS01000037">
    <property type="protein sequence ID" value="OAN47470.1"/>
    <property type="molecule type" value="Genomic_DNA"/>
</dbReference>
<dbReference type="Pfam" id="PF12627">
    <property type="entry name" value="PolyA_pol_RNAbd"/>
    <property type="match status" value="1"/>
</dbReference>
<evidence type="ECO:0000256" key="7">
    <source>
        <dbReference type="ARBA" id="ARBA00022723"/>
    </source>
</evidence>
<evidence type="ECO:0000256" key="4">
    <source>
        <dbReference type="ARBA" id="ARBA00022679"/>
    </source>
</evidence>
<evidence type="ECO:0000256" key="9">
    <source>
        <dbReference type="ARBA" id="ARBA00022842"/>
    </source>
</evidence>
<dbReference type="Gene3D" id="1.10.3090.10">
    <property type="entry name" value="cca-adding enzyme, domain 2"/>
    <property type="match status" value="1"/>
</dbReference>
<dbReference type="Proteomes" id="UP000078287">
    <property type="component" value="Unassembled WGS sequence"/>
</dbReference>
<evidence type="ECO:0000313" key="15">
    <source>
        <dbReference type="Proteomes" id="UP000078287"/>
    </source>
</evidence>
<dbReference type="AlphaFoldDB" id="A0A178MFC7"/>